<organism evidence="17 18">
    <name type="scientific">Frankliniella fusca</name>
    <dbReference type="NCBI Taxonomy" id="407009"/>
    <lineage>
        <taxon>Eukaryota</taxon>
        <taxon>Metazoa</taxon>
        <taxon>Ecdysozoa</taxon>
        <taxon>Arthropoda</taxon>
        <taxon>Hexapoda</taxon>
        <taxon>Insecta</taxon>
        <taxon>Pterygota</taxon>
        <taxon>Neoptera</taxon>
        <taxon>Paraneoptera</taxon>
        <taxon>Thysanoptera</taxon>
        <taxon>Terebrantia</taxon>
        <taxon>Thripoidea</taxon>
        <taxon>Thripidae</taxon>
        <taxon>Frankliniella</taxon>
    </lineage>
</organism>
<evidence type="ECO:0000256" key="13">
    <source>
        <dbReference type="ARBA" id="ARBA00023211"/>
    </source>
</evidence>
<reference evidence="17" key="1">
    <citation type="submission" date="2021-07" db="EMBL/GenBank/DDBJ databases">
        <authorList>
            <person name="Catto M.A."/>
            <person name="Jacobson A."/>
            <person name="Kennedy G."/>
            <person name="Labadie P."/>
            <person name="Hunt B.G."/>
            <person name="Srinivasan R."/>
        </authorList>
    </citation>
    <scope>NUCLEOTIDE SEQUENCE</scope>
    <source>
        <strain evidence="17">PL_HMW_Pooled</strain>
        <tissue evidence="17">Head</tissue>
    </source>
</reference>
<dbReference type="Pfam" id="PF00636">
    <property type="entry name" value="Ribonuclease_3"/>
    <property type="match status" value="1"/>
</dbReference>
<dbReference type="SMART" id="SM00949">
    <property type="entry name" value="PAZ"/>
    <property type="match status" value="1"/>
</dbReference>
<dbReference type="GO" id="GO:0005524">
    <property type="term" value="F:ATP binding"/>
    <property type="evidence" value="ECO:0007669"/>
    <property type="project" value="UniProtKB-KW"/>
</dbReference>
<dbReference type="SMART" id="SM00535">
    <property type="entry name" value="RIBOc"/>
    <property type="match status" value="1"/>
</dbReference>
<dbReference type="PANTHER" id="PTHR14950:SF37">
    <property type="entry name" value="ENDORIBONUCLEASE DICER"/>
    <property type="match status" value="1"/>
</dbReference>
<keyword evidence="13" id="KW-0464">Manganese</keyword>
<dbReference type="InterPro" id="IPR003100">
    <property type="entry name" value="PAZ_dom"/>
</dbReference>
<dbReference type="Pfam" id="PF20931">
    <property type="entry name" value="Dicer_platform"/>
    <property type="match status" value="1"/>
</dbReference>
<dbReference type="InterPro" id="IPR048512">
    <property type="entry name" value="Dicer_platform"/>
</dbReference>
<evidence type="ECO:0000313" key="18">
    <source>
        <dbReference type="Proteomes" id="UP001219518"/>
    </source>
</evidence>
<dbReference type="GO" id="GO:0046872">
    <property type="term" value="F:metal ion binding"/>
    <property type="evidence" value="ECO:0007669"/>
    <property type="project" value="UniProtKB-KW"/>
</dbReference>
<comment type="caution">
    <text evidence="17">The sequence shown here is derived from an EMBL/GenBank/DDBJ whole genome shotgun (WGS) entry which is preliminary data.</text>
</comment>
<dbReference type="Pfam" id="PF02170">
    <property type="entry name" value="PAZ"/>
    <property type="match status" value="1"/>
</dbReference>
<proteinExistence type="predicted"/>
<evidence type="ECO:0000256" key="7">
    <source>
        <dbReference type="ARBA" id="ARBA00022759"/>
    </source>
</evidence>
<accession>A0AAE1HSW4</accession>
<dbReference type="GO" id="GO:0031054">
    <property type="term" value="P:pre-miRNA processing"/>
    <property type="evidence" value="ECO:0007669"/>
    <property type="project" value="TreeGrafter"/>
</dbReference>
<sequence length="1522" mass="174293">MPLKLEFLIPSPESLNCLPFKKTEIYHIIRHVLLLASSEITAEHHKQFLQRHLLTNSVGCITDEEYADTWPSVSENKEQVIVTNVSSIPSLLVNHHSKNINLILILDGHCAIYNDFVIELIGFTKRCRPAPDLLCFTSCIFSDLSGQKTASECLQQMEAFYGCKLITVYDEMSLRRVFDSRNATLNTFQEQEPLNKYCMEALAEIKSAKELCSNFSFSFNDKAPKTFKSNCETHVCNVLSEIQLQFDILGESGGNLAALTAFRHLVRLYTFADSSPGQSTKHALGHFVCTLAKFRKILEEDMFRVQMSERVEYFSSKKVQLSINHLRSLLEGQKAMLVEIATQGKKLTHIKPELLINCSSISLSKSWEDILWWERNMHVYSRFSAGETNTIVLSGKLQELDLPCCDLVLVFDRIEEFSQFLWVKNQLKRQYGKLILFCENTERVDYENKIAQFHQIETELQSLILSKRGVGNQLEDISGFKTASGIEIKSNISKQLLYRQVSTCIMFKGNGYLIYCDSLPHDKFSSPWPVWDIEKGALSENMVCATLHLTCSSPVSFVKSVEMKTWEEAQTNCALQAISNLYHVKELDETQLTAWQNVNVNIEETRTREDINTLNEQAHFENHLGLGYLRGHLENSKLLEDDILCDISYPRCFSGNFPKVDGKTFIHKLKIWPISEPPPAGDNRKKVLYELLNDKSTFAILTSERLPQVCSFPIFMFGHELCVDFETTGTIALNQKELELLIRFHCGMFMKVLPIVQYFMQFNVYGGEIDWGVVQNNYFVPECREFTHDEKTRLTCTPKLYERTMVKPWYRYLSLDQVYLVTSVCMGMDADSCFPTDDFDTFTDYYKVKYNIILERPELPLLEAYLINTKVNGLLPRSRSHKLRREEKMEDFREHMLPELCMPLLFPAALWLKLSCLPTVLHRFSRLQLIEEFRRTIILEANVGFPEIKFGKLQIDPSCVRDGSNVSKIPPSTVKRGLAIGNVKLENRKKRSEAKKPWSGNQEPVDMYRNIPALNFVEIRYFDEYLVKSMADHSSQTEAMPPDNNSDYESDSDSSTWDNTDINLPVAVESSKAAYPESLNLLKGYHTEGCGPDLQELLEVFSSSYSNDGVNMDRIQVLGNAFLQFVVSVYAYQNVQDRSGSRTLTYLHRLLTDFMSKKNLVQISIKKELCNRIKVLDFAPGEWTPPCFTTPPMLKHVLKEQEISPDVLQQIELSEKEQLSGLIDPDTEEAILEILTKFVNRNTARRDEMYIDRHVVPQSAAANCVEALIGTYFKSCGWRGGLKMIIWLKLLPPFLDGLLEENVRPSDTSEIGKLPISLDSLEQKIDYCFAKKTLLVQAVSHESYINPEIPGNMDTLAFLGSSILDFIFSCYIYEHFKELDPSQLWRLREILCCTSSLAYLAVRHNIHKYLLSNSIALLDVIDRFIKHQKDCQQPIDDELQLLMEEHECETALQVEVPDALGKLLPAIIGAVYIDSGKNINVVWDTFKSIFLPELALWRQNVPLSVVDLLKDLSPAAHQVIFT</sequence>
<keyword evidence="7" id="KW-0255">Endonuclease</keyword>
<keyword evidence="6" id="KW-0547">Nucleotide-binding</keyword>
<evidence type="ECO:0000256" key="2">
    <source>
        <dbReference type="ARBA" id="ARBA00001946"/>
    </source>
</evidence>
<dbReference type="SUPFAM" id="SSF101690">
    <property type="entry name" value="PAZ domain"/>
    <property type="match status" value="1"/>
</dbReference>
<keyword evidence="10" id="KW-0067">ATP-binding</keyword>
<evidence type="ECO:0000259" key="15">
    <source>
        <dbReference type="PROSITE" id="PS50142"/>
    </source>
</evidence>
<keyword evidence="12" id="KW-0943">RNA-mediated gene silencing</keyword>
<dbReference type="Gene3D" id="1.10.1520.10">
    <property type="entry name" value="Ribonuclease III domain"/>
    <property type="match status" value="2"/>
</dbReference>
<evidence type="ECO:0000256" key="12">
    <source>
        <dbReference type="ARBA" id="ARBA00023158"/>
    </source>
</evidence>
<feature type="region of interest" description="Disordered" evidence="14">
    <location>
        <begin position="1033"/>
        <end position="1060"/>
    </location>
</feature>
<keyword evidence="18" id="KW-1185">Reference proteome</keyword>
<dbReference type="PROSITE" id="PS50821">
    <property type="entry name" value="PAZ"/>
    <property type="match status" value="1"/>
</dbReference>
<keyword evidence="4" id="KW-0479">Metal-binding</keyword>
<evidence type="ECO:0000256" key="8">
    <source>
        <dbReference type="ARBA" id="ARBA00022801"/>
    </source>
</evidence>
<evidence type="ECO:0000256" key="10">
    <source>
        <dbReference type="ARBA" id="ARBA00022840"/>
    </source>
</evidence>
<gene>
    <name evidence="17" type="ORF">KUF71_014455</name>
</gene>
<dbReference type="EMBL" id="JAHWGI010001243">
    <property type="protein sequence ID" value="KAK3926206.1"/>
    <property type="molecule type" value="Genomic_DNA"/>
</dbReference>
<feature type="domain" description="PAZ" evidence="16">
    <location>
        <begin position="775"/>
        <end position="905"/>
    </location>
</feature>
<comment type="cofactor">
    <cofactor evidence="2">
        <name>Mg(2+)</name>
        <dbReference type="ChEBI" id="CHEBI:18420"/>
    </cofactor>
</comment>
<name>A0AAE1HSW4_9NEOP</name>
<protein>
    <submittedName>
        <fullName evidence="17">Endoribonuclease Dcr-1</fullName>
    </submittedName>
</protein>
<evidence type="ECO:0000256" key="9">
    <source>
        <dbReference type="ARBA" id="ARBA00022806"/>
    </source>
</evidence>
<keyword evidence="9" id="KW-0347">Helicase</keyword>
<dbReference type="GO" id="GO:0004525">
    <property type="term" value="F:ribonuclease III activity"/>
    <property type="evidence" value="ECO:0007669"/>
    <property type="project" value="InterPro"/>
</dbReference>
<dbReference type="InterPro" id="IPR000999">
    <property type="entry name" value="RNase_III_dom"/>
</dbReference>
<keyword evidence="3" id="KW-0540">Nuclease</keyword>
<keyword evidence="8" id="KW-0378">Hydrolase</keyword>
<dbReference type="InterPro" id="IPR005034">
    <property type="entry name" value="Dicer_dimerisation"/>
</dbReference>
<evidence type="ECO:0000313" key="17">
    <source>
        <dbReference type="EMBL" id="KAK3926206.1"/>
    </source>
</evidence>
<dbReference type="PANTHER" id="PTHR14950">
    <property type="entry name" value="DICER-RELATED"/>
    <property type="match status" value="1"/>
</dbReference>
<dbReference type="GO" id="GO:0006309">
    <property type="term" value="P:apoptotic DNA fragmentation"/>
    <property type="evidence" value="ECO:0007669"/>
    <property type="project" value="TreeGrafter"/>
</dbReference>
<dbReference type="InterPro" id="IPR038248">
    <property type="entry name" value="Dicer_dimer_sf"/>
</dbReference>
<dbReference type="GO" id="GO:0030422">
    <property type="term" value="P:siRNA processing"/>
    <property type="evidence" value="ECO:0007669"/>
    <property type="project" value="TreeGrafter"/>
</dbReference>
<dbReference type="CDD" id="cd00593">
    <property type="entry name" value="RIBOc"/>
    <property type="match status" value="1"/>
</dbReference>
<dbReference type="GO" id="GO:0005737">
    <property type="term" value="C:cytoplasm"/>
    <property type="evidence" value="ECO:0007669"/>
    <property type="project" value="TreeGrafter"/>
</dbReference>
<evidence type="ECO:0000256" key="4">
    <source>
        <dbReference type="ARBA" id="ARBA00022723"/>
    </source>
</evidence>
<evidence type="ECO:0000256" key="5">
    <source>
        <dbReference type="ARBA" id="ARBA00022737"/>
    </source>
</evidence>
<dbReference type="GO" id="GO:0003723">
    <property type="term" value="F:RNA binding"/>
    <property type="evidence" value="ECO:0007669"/>
    <property type="project" value="InterPro"/>
</dbReference>
<dbReference type="GO" id="GO:0004530">
    <property type="term" value="F:deoxyribonuclease I activity"/>
    <property type="evidence" value="ECO:0007669"/>
    <property type="project" value="TreeGrafter"/>
</dbReference>
<dbReference type="Gene3D" id="2.170.260.10">
    <property type="entry name" value="paz domain"/>
    <property type="match status" value="1"/>
</dbReference>
<evidence type="ECO:0000256" key="6">
    <source>
        <dbReference type="ARBA" id="ARBA00022741"/>
    </source>
</evidence>
<dbReference type="InterPro" id="IPR036389">
    <property type="entry name" value="RNase_III_sf"/>
</dbReference>
<dbReference type="GO" id="GO:0005634">
    <property type="term" value="C:nucleus"/>
    <property type="evidence" value="ECO:0007669"/>
    <property type="project" value="TreeGrafter"/>
</dbReference>
<comment type="cofactor">
    <cofactor evidence="1">
        <name>Mn(2+)</name>
        <dbReference type="ChEBI" id="CHEBI:29035"/>
    </cofactor>
</comment>
<dbReference type="SUPFAM" id="SSF69065">
    <property type="entry name" value="RNase III domain-like"/>
    <property type="match status" value="2"/>
</dbReference>
<evidence type="ECO:0000256" key="11">
    <source>
        <dbReference type="ARBA" id="ARBA00022842"/>
    </source>
</evidence>
<dbReference type="PROSITE" id="PS50142">
    <property type="entry name" value="RNASE_3_2"/>
    <property type="match status" value="1"/>
</dbReference>
<evidence type="ECO:0000256" key="3">
    <source>
        <dbReference type="ARBA" id="ARBA00022722"/>
    </source>
</evidence>
<keyword evidence="5" id="KW-0677">Repeat</keyword>
<dbReference type="GO" id="GO:0004386">
    <property type="term" value="F:helicase activity"/>
    <property type="evidence" value="ECO:0007669"/>
    <property type="project" value="UniProtKB-KW"/>
</dbReference>
<evidence type="ECO:0000256" key="1">
    <source>
        <dbReference type="ARBA" id="ARBA00001936"/>
    </source>
</evidence>
<dbReference type="InterPro" id="IPR036085">
    <property type="entry name" value="PAZ_dom_sf"/>
</dbReference>
<evidence type="ECO:0000259" key="16">
    <source>
        <dbReference type="PROSITE" id="PS50821"/>
    </source>
</evidence>
<reference evidence="17" key="2">
    <citation type="journal article" date="2023" name="BMC Genomics">
        <title>Pest status, molecular evolution, and epigenetic factors derived from the genome assembly of Frankliniella fusca, a thysanopteran phytovirus vector.</title>
        <authorList>
            <person name="Catto M.A."/>
            <person name="Labadie P.E."/>
            <person name="Jacobson A.L."/>
            <person name="Kennedy G.G."/>
            <person name="Srinivasan R."/>
            <person name="Hunt B.G."/>
        </authorList>
    </citation>
    <scope>NUCLEOTIDE SEQUENCE</scope>
    <source>
        <strain evidence="17">PL_HMW_Pooled</strain>
    </source>
</reference>
<dbReference type="Proteomes" id="UP001219518">
    <property type="component" value="Unassembled WGS sequence"/>
</dbReference>
<dbReference type="Pfam" id="PF03368">
    <property type="entry name" value="Dicer_dimer"/>
    <property type="match status" value="1"/>
</dbReference>
<dbReference type="Gene3D" id="3.30.160.380">
    <property type="entry name" value="Dicer dimerisation domain"/>
    <property type="match status" value="1"/>
</dbReference>
<keyword evidence="11" id="KW-0460">Magnesium</keyword>
<evidence type="ECO:0000256" key="14">
    <source>
        <dbReference type="SAM" id="MobiDB-lite"/>
    </source>
</evidence>
<feature type="domain" description="RNase III" evidence="15">
    <location>
        <begin position="1318"/>
        <end position="1476"/>
    </location>
</feature>